<organism evidence="1 2">
    <name type="scientific">Inquilinus ginsengisoli</name>
    <dbReference type="NCBI Taxonomy" id="363840"/>
    <lineage>
        <taxon>Bacteria</taxon>
        <taxon>Pseudomonadati</taxon>
        <taxon>Pseudomonadota</taxon>
        <taxon>Alphaproteobacteria</taxon>
        <taxon>Rhodospirillales</taxon>
        <taxon>Rhodospirillaceae</taxon>
        <taxon>Inquilinus</taxon>
    </lineage>
</organism>
<protein>
    <recommendedName>
        <fullName evidence="3">Capsule polysaccharide biosynthesis protein</fullName>
    </recommendedName>
</protein>
<evidence type="ECO:0000313" key="2">
    <source>
        <dbReference type="Proteomes" id="UP001262410"/>
    </source>
</evidence>
<dbReference type="Proteomes" id="UP001262410">
    <property type="component" value="Unassembled WGS sequence"/>
</dbReference>
<name>A0ABU1JUX0_9PROT</name>
<gene>
    <name evidence="1" type="ORF">E9232_004960</name>
</gene>
<sequence length="496" mass="56403">MSIDDRSGFDRWSPGRAHDRWRGIMNVCLLANNYRTLLFEKIARGLEKNGTRVFWIASSRRWADTLIGIGTPADRILCLADFKDEWKQGRASDPADPSLTLLEAGGVGANEVIMMDRELRYQPYAKAYLAVIAREISRFLEAHDIRAAFGEQTWAFEVATALLCKALGRLYLAPFTVRVPADRFGFFIGHNNVELFEFRKPDRADREAAEGILEQLKGRSYRPYYFHINNKIQFFRRHWLGEIALQLSSKVSAGDETLPPFTRRAKWRLKRIVNTYRTRWQKPFERDLVVGERPFVLVTLHMQPESSIDVMAPRKADQLDNIRALSRVIPHGWEIYAKEHSNAIGFRPPQFYDELRQIPAVRLIDPYADTFQLMEASQLVLSPSGTVCFEAGLLGRKSATFAPMFFDPVMTPGTIDLPSLSRADFDRLMERNDTRGRIDPVSFLAWVQAQSFPGRAGDLRSDPATMAEGNIAALTDGFMTLLHALDAREQPNASVA</sequence>
<proteinExistence type="predicted"/>
<keyword evidence="2" id="KW-1185">Reference proteome</keyword>
<dbReference type="SUPFAM" id="SSF53756">
    <property type="entry name" value="UDP-Glycosyltransferase/glycogen phosphorylase"/>
    <property type="match status" value="1"/>
</dbReference>
<reference evidence="1 2" key="1">
    <citation type="submission" date="2023-07" db="EMBL/GenBank/DDBJ databases">
        <title>Sorghum-associated microbial communities from plants grown in Nebraska, USA.</title>
        <authorList>
            <person name="Schachtman D."/>
        </authorList>
    </citation>
    <scope>NUCLEOTIDE SEQUENCE [LARGE SCALE GENOMIC DNA]</scope>
    <source>
        <strain evidence="1 2">584</strain>
    </source>
</reference>
<accession>A0ABU1JUX0</accession>
<comment type="caution">
    <text evidence="1">The sequence shown here is derived from an EMBL/GenBank/DDBJ whole genome shotgun (WGS) entry which is preliminary data.</text>
</comment>
<evidence type="ECO:0000313" key="1">
    <source>
        <dbReference type="EMBL" id="MDR6292420.1"/>
    </source>
</evidence>
<dbReference type="RefSeq" id="WP_309798505.1">
    <property type="nucleotide sequence ID" value="NZ_JAVDPW010000009.1"/>
</dbReference>
<dbReference type="EMBL" id="JAVDPW010000009">
    <property type="protein sequence ID" value="MDR6292420.1"/>
    <property type="molecule type" value="Genomic_DNA"/>
</dbReference>
<evidence type="ECO:0008006" key="3">
    <source>
        <dbReference type="Google" id="ProtNLM"/>
    </source>
</evidence>